<reference evidence="3" key="1">
    <citation type="submission" date="2021-01" db="EMBL/GenBank/DDBJ databases">
        <authorList>
            <person name="Corre E."/>
            <person name="Pelletier E."/>
            <person name="Niang G."/>
            <person name="Scheremetjew M."/>
            <person name="Finn R."/>
            <person name="Kale V."/>
            <person name="Holt S."/>
            <person name="Cochrane G."/>
            <person name="Meng A."/>
            <person name="Brown T."/>
            <person name="Cohen L."/>
        </authorList>
    </citation>
    <scope>NUCLEOTIDE SEQUENCE</scope>
    <source>
        <strain evidence="3">GSBS06</strain>
    </source>
</reference>
<feature type="coiled-coil region" evidence="1">
    <location>
        <begin position="392"/>
        <end position="419"/>
    </location>
</feature>
<protein>
    <recommendedName>
        <fullName evidence="2">Band 7 domain-containing protein</fullName>
    </recommendedName>
</protein>
<organism evidence="3">
    <name type="scientific">Aplanochytrium stocchinoi</name>
    <dbReference type="NCBI Taxonomy" id="215587"/>
    <lineage>
        <taxon>Eukaryota</taxon>
        <taxon>Sar</taxon>
        <taxon>Stramenopiles</taxon>
        <taxon>Bigyra</taxon>
        <taxon>Labyrinthulomycetes</taxon>
        <taxon>Thraustochytrida</taxon>
        <taxon>Thraustochytriidae</taxon>
        <taxon>Aplanochytrium</taxon>
    </lineage>
</organism>
<dbReference type="Pfam" id="PF01145">
    <property type="entry name" value="Band_7"/>
    <property type="match status" value="1"/>
</dbReference>
<evidence type="ECO:0000256" key="1">
    <source>
        <dbReference type="SAM" id="Coils"/>
    </source>
</evidence>
<dbReference type="AlphaFoldDB" id="A0A7S3LR24"/>
<evidence type="ECO:0000313" key="3">
    <source>
        <dbReference type="EMBL" id="CAE0438516.1"/>
    </source>
</evidence>
<proteinExistence type="predicted"/>
<feature type="domain" description="Band 7" evidence="2">
    <location>
        <begin position="164"/>
        <end position="270"/>
    </location>
</feature>
<accession>A0A7S3LR24</accession>
<sequence>MGSRAYECLREHALLCNDYMMKKGEDFNAIKPNTNHFKMILSKNIKQKQVISIGDGKLGKIKTGDGSFYFLAAGCHEFPLCQGYNVEKNQIDIKSTLSKDGYIQWGDRYIVWVKPGFVGFAERGEEVIVLPPGYHQWKDEKLEFKQFCNLSAPHVSIGPFSILSVDEGYSAITINNGKMDIKKGGNVYFLGHENHQFKTFVPLKVQITALDNRIKCATADNVVVQFEGSVSWKIEDVETAAENSVETMNWGGNSNRSLLSIIQQDVLEQTKASLSQFIGQVNYSDNFGVSSGKVSNIQPGVEVPDGTPVNSNDDAKYAEPDNSSTWVFDPEATENMVTRANILTARIGVTVYAINIVSVYPEDKLLQQSLAQGAVAAALAQKEETAARGKARADLITRREQAEALIIDANAQAKAIRIKAQADAVAKEERAKGALKAAELLSGNKLAQDLSRMEASVEALDNKKTFFFGANPGAVQSLLANPNIIKKDV</sequence>
<dbReference type="InterPro" id="IPR001107">
    <property type="entry name" value="Band_7"/>
</dbReference>
<name>A0A7S3LR24_9STRA</name>
<dbReference type="EMBL" id="HBIN01011661">
    <property type="protein sequence ID" value="CAE0438516.1"/>
    <property type="molecule type" value="Transcribed_RNA"/>
</dbReference>
<gene>
    <name evidence="3" type="ORF">ASTO00021_LOCUS8753</name>
</gene>
<evidence type="ECO:0000259" key="2">
    <source>
        <dbReference type="Pfam" id="PF01145"/>
    </source>
</evidence>
<keyword evidence="1" id="KW-0175">Coiled coil</keyword>